<protein>
    <submittedName>
        <fullName evidence="7">RND family efflux transporter MFP subunit</fullName>
    </submittedName>
</protein>
<dbReference type="GO" id="GO:0015679">
    <property type="term" value="P:plasma membrane copper ion transport"/>
    <property type="evidence" value="ECO:0007669"/>
    <property type="project" value="TreeGrafter"/>
</dbReference>
<dbReference type="PANTHER" id="PTHR30097:SF15">
    <property type="entry name" value="CATION EFFLUX SYSTEM PROTEIN CUSB"/>
    <property type="match status" value="1"/>
</dbReference>
<evidence type="ECO:0000313" key="7">
    <source>
        <dbReference type="EMBL" id="PTQ89635.1"/>
    </source>
</evidence>
<sequence length="529" mass="56530">MKNLNRLLLISTLASALSLTACSKKEHSHEDGEHEHPSHEEGHQEHGHGHGGGISVTHYTTEAELFVEYPPLILNTESAFAAHLTWLKDFSAVNQGQLLVSLTGGGHPEERVVATVSQTAGIFRPVMKPQYIGKRRLQLILTDGTQQSVHDLGEVEVYPDAKTATEHQAVAEEESGLIAFTKEQQWKIDFATAPAVTRAMRDSVSAIGVIKPRAAGQAIVTAISTGIIKSATNDFPHLGQKVLAGQTLAYLSPRLGGDADLAALSLAIEQASITLDQASYERKRLESLLTLEAVAEKRVIEARQQERLAQANLTAARKRLATYQGGEGGIALKTPISGTVVAVNTTAGASVEAGQSLLQIADLDKVWLEAKIPESELSRIQTLTGGFFSLNSLSQAIALEIGKNARLVAYGGLVDANTRTVPAILEFSNPQQQLRLGMTVNTQLYTGVAQNLVAVPASALSDENGQSVLFVLKEGESFERRVVKASIRDGDWVGISQGLIAGERVVTRGAYQVRLAATAPAAMGHGHAH</sequence>
<dbReference type="EMBL" id="QAON01000006">
    <property type="protein sequence ID" value="PTQ89635.1"/>
    <property type="molecule type" value="Genomic_DNA"/>
</dbReference>
<evidence type="ECO:0000256" key="2">
    <source>
        <dbReference type="ARBA" id="ARBA00022448"/>
    </source>
</evidence>
<dbReference type="Gene3D" id="2.40.420.20">
    <property type="match status" value="1"/>
</dbReference>
<gene>
    <name evidence="7" type="ORF">C8N29_106167</name>
</gene>
<dbReference type="InterPro" id="IPR058792">
    <property type="entry name" value="Beta-barrel_RND_2"/>
</dbReference>
<comment type="similarity">
    <text evidence="1">Belongs to the membrane fusion protein (MFP) (TC 8.A.1) family.</text>
</comment>
<dbReference type="Gene3D" id="1.10.287.470">
    <property type="entry name" value="Helix hairpin bin"/>
    <property type="match status" value="1"/>
</dbReference>
<evidence type="ECO:0000256" key="4">
    <source>
        <dbReference type="SAM" id="SignalP"/>
    </source>
</evidence>
<dbReference type="GO" id="GO:0046914">
    <property type="term" value="F:transition metal ion binding"/>
    <property type="evidence" value="ECO:0007669"/>
    <property type="project" value="TreeGrafter"/>
</dbReference>
<evidence type="ECO:0000259" key="6">
    <source>
        <dbReference type="Pfam" id="PF25967"/>
    </source>
</evidence>
<dbReference type="GO" id="GO:0022857">
    <property type="term" value="F:transmembrane transporter activity"/>
    <property type="evidence" value="ECO:0007669"/>
    <property type="project" value="InterPro"/>
</dbReference>
<organism evidence="7 8">
    <name type="scientific">Agitococcus lubricus</name>
    <dbReference type="NCBI Taxonomy" id="1077255"/>
    <lineage>
        <taxon>Bacteria</taxon>
        <taxon>Pseudomonadati</taxon>
        <taxon>Pseudomonadota</taxon>
        <taxon>Gammaproteobacteria</taxon>
        <taxon>Moraxellales</taxon>
        <taxon>Moraxellaceae</taxon>
        <taxon>Agitococcus</taxon>
    </lineage>
</organism>
<keyword evidence="4" id="KW-0732">Signal</keyword>
<dbReference type="InterPro" id="IPR058627">
    <property type="entry name" value="MdtA-like_C"/>
</dbReference>
<feature type="region of interest" description="Disordered" evidence="3">
    <location>
        <begin position="24"/>
        <end position="55"/>
    </location>
</feature>
<evidence type="ECO:0000256" key="3">
    <source>
        <dbReference type="SAM" id="MobiDB-lite"/>
    </source>
</evidence>
<evidence type="ECO:0000256" key="1">
    <source>
        <dbReference type="ARBA" id="ARBA00009477"/>
    </source>
</evidence>
<name>A0A2T5J016_9GAMM</name>
<dbReference type="OrthoDB" id="2291050at2"/>
<keyword evidence="8" id="KW-1185">Reference proteome</keyword>
<dbReference type="InterPro" id="IPR006143">
    <property type="entry name" value="RND_pump_MFP"/>
</dbReference>
<dbReference type="PANTHER" id="PTHR30097">
    <property type="entry name" value="CATION EFFLUX SYSTEM PROTEIN CUSB"/>
    <property type="match status" value="1"/>
</dbReference>
<dbReference type="RefSeq" id="WP_107865588.1">
    <property type="nucleotide sequence ID" value="NZ_QAON01000006.1"/>
</dbReference>
<evidence type="ECO:0000259" key="5">
    <source>
        <dbReference type="Pfam" id="PF25954"/>
    </source>
</evidence>
<evidence type="ECO:0000313" key="8">
    <source>
        <dbReference type="Proteomes" id="UP000244223"/>
    </source>
</evidence>
<proteinExistence type="inferred from homology"/>
<keyword evidence="2" id="KW-0813">Transport</keyword>
<feature type="compositionally biased region" description="Basic and acidic residues" evidence="3">
    <location>
        <begin position="24"/>
        <end position="48"/>
    </location>
</feature>
<dbReference type="Pfam" id="PF25967">
    <property type="entry name" value="RND-MFP_C"/>
    <property type="match status" value="1"/>
</dbReference>
<dbReference type="Gene3D" id="2.40.50.100">
    <property type="match status" value="1"/>
</dbReference>
<accession>A0A2T5J016</accession>
<dbReference type="GO" id="GO:0030288">
    <property type="term" value="C:outer membrane-bounded periplasmic space"/>
    <property type="evidence" value="ECO:0007669"/>
    <property type="project" value="TreeGrafter"/>
</dbReference>
<feature type="domain" description="CusB-like beta-barrel" evidence="5">
    <location>
        <begin position="365"/>
        <end position="444"/>
    </location>
</feature>
<dbReference type="AlphaFoldDB" id="A0A2T5J016"/>
<comment type="caution">
    <text evidence="7">The sequence shown here is derived from an EMBL/GenBank/DDBJ whole genome shotgun (WGS) entry which is preliminary data.</text>
</comment>
<dbReference type="PROSITE" id="PS51257">
    <property type="entry name" value="PROKAR_LIPOPROTEIN"/>
    <property type="match status" value="1"/>
</dbReference>
<dbReference type="Gene3D" id="2.40.30.170">
    <property type="match status" value="1"/>
</dbReference>
<dbReference type="Proteomes" id="UP000244223">
    <property type="component" value="Unassembled WGS sequence"/>
</dbReference>
<feature type="signal peptide" evidence="4">
    <location>
        <begin position="1"/>
        <end position="21"/>
    </location>
</feature>
<dbReference type="GO" id="GO:0060003">
    <property type="term" value="P:copper ion export"/>
    <property type="evidence" value="ECO:0007669"/>
    <property type="project" value="TreeGrafter"/>
</dbReference>
<reference evidence="7 8" key="1">
    <citation type="submission" date="2018-04" db="EMBL/GenBank/DDBJ databases">
        <title>Genomic Encyclopedia of Archaeal and Bacterial Type Strains, Phase II (KMG-II): from individual species to whole genera.</title>
        <authorList>
            <person name="Goeker M."/>
        </authorList>
    </citation>
    <scope>NUCLEOTIDE SEQUENCE [LARGE SCALE GENOMIC DNA]</scope>
    <source>
        <strain evidence="7 8">DSM 5822</strain>
    </source>
</reference>
<feature type="domain" description="Multidrug resistance protein MdtA-like C-terminal permuted SH3" evidence="6">
    <location>
        <begin position="451"/>
        <end position="510"/>
    </location>
</feature>
<dbReference type="Pfam" id="PF25954">
    <property type="entry name" value="Beta-barrel_RND_2"/>
    <property type="match status" value="1"/>
</dbReference>
<feature type="chain" id="PRO_5030731913" evidence="4">
    <location>
        <begin position="22"/>
        <end position="529"/>
    </location>
</feature>
<dbReference type="SUPFAM" id="SSF111369">
    <property type="entry name" value="HlyD-like secretion proteins"/>
    <property type="match status" value="1"/>
</dbReference>
<dbReference type="InterPro" id="IPR051909">
    <property type="entry name" value="MFP_Cation_Efflux"/>
</dbReference>
<dbReference type="NCBIfam" id="TIGR01730">
    <property type="entry name" value="RND_mfp"/>
    <property type="match status" value="1"/>
</dbReference>
<dbReference type="GO" id="GO:0016020">
    <property type="term" value="C:membrane"/>
    <property type="evidence" value="ECO:0007669"/>
    <property type="project" value="InterPro"/>
</dbReference>